<keyword evidence="2" id="KW-0732">Signal</keyword>
<dbReference type="Proteomes" id="UP000252914">
    <property type="component" value="Unassembled WGS sequence"/>
</dbReference>
<evidence type="ECO:0000313" key="3">
    <source>
        <dbReference type="EMBL" id="RCG21176.1"/>
    </source>
</evidence>
<feature type="compositionally biased region" description="Basic and acidic residues" evidence="1">
    <location>
        <begin position="85"/>
        <end position="97"/>
    </location>
</feature>
<evidence type="ECO:0008006" key="5">
    <source>
        <dbReference type="Google" id="ProtNLM"/>
    </source>
</evidence>
<protein>
    <recommendedName>
        <fullName evidence="5">Adhesin domain-containing protein</fullName>
    </recommendedName>
</protein>
<evidence type="ECO:0000256" key="1">
    <source>
        <dbReference type="SAM" id="MobiDB-lite"/>
    </source>
</evidence>
<evidence type="ECO:0000313" key="4">
    <source>
        <dbReference type="Proteomes" id="UP000252914"/>
    </source>
</evidence>
<dbReference type="EMBL" id="QOIN01000046">
    <property type="protein sequence ID" value="RCG21176.1"/>
    <property type="molecule type" value="Genomic_DNA"/>
</dbReference>
<sequence length="246" mass="24937">MVRMIRRTRTRGFLSAATALTAATALGTAGCSWAGSETHNASRSYTVGAKGDRIEALEVDSHAGDITVKAAAPGRTSVGVTEDSAYEKSKPHTEHSVSDGTLKLTAGECSGGDRTCEVGYTLSVPASLSLRLTTGGGSIVVRGTSGPVHATSGGGSVRMLDSEARKVEAKTGGGSLSGTFATAPDSLRYETGGGNATVRLPRGPYAVHATTGGGKRTVTVDTDPAAERRITLRSGGGNVSVLRADA</sequence>
<dbReference type="PROSITE" id="PS51257">
    <property type="entry name" value="PROKAR_LIPOPROTEIN"/>
    <property type="match status" value="1"/>
</dbReference>
<evidence type="ECO:0000256" key="2">
    <source>
        <dbReference type="SAM" id="SignalP"/>
    </source>
</evidence>
<name>A0A367ESS9_9ACTN</name>
<keyword evidence="4" id="KW-1185">Reference proteome</keyword>
<comment type="caution">
    <text evidence="3">The sequence shown here is derived from an EMBL/GenBank/DDBJ whole genome shotgun (WGS) entry which is preliminary data.</text>
</comment>
<organism evidence="3 4">
    <name type="scientific">Streptomyces diacarni</name>
    <dbReference type="NCBI Taxonomy" id="2800381"/>
    <lineage>
        <taxon>Bacteria</taxon>
        <taxon>Bacillati</taxon>
        <taxon>Actinomycetota</taxon>
        <taxon>Actinomycetes</taxon>
        <taxon>Kitasatosporales</taxon>
        <taxon>Streptomycetaceae</taxon>
        <taxon>Streptomyces</taxon>
    </lineage>
</organism>
<dbReference type="Gene3D" id="2.160.20.120">
    <property type="match status" value="1"/>
</dbReference>
<reference evidence="3 4" key="1">
    <citation type="submission" date="2018-06" db="EMBL/GenBank/DDBJ databases">
        <title>Streptomyces reniochalinae sp. nov. and Streptomyces diacarnus sp. nov. from marine sponges.</title>
        <authorList>
            <person name="Li L."/>
        </authorList>
    </citation>
    <scope>NUCLEOTIDE SEQUENCE [LARGE SCALE GENOMIC DNA]</scope>
    <source>
        <strain evidence="3 4">LHW51701</strain>
    </source>
</reference>
<feature type="region of interest" description="Disordered" evidence="1">
    <location>
        <begin position="77"/>
        <end position="99"/>
    </location>
</feature>
<feature type="chain" id="PRO_5016737093" description="Adhesin domain-containing protein" evidence="2">
    <location>
        <begin position="35"/>
        <end position="246"/>
    </location>
</feature>
<gene>
    <name evidence="3" type="ORF">DTL70_16990</name>
</gene>
<dbReference type="AlphaFoldDB" id="A0A367ESS9"/>
<proteinExistence type="predicted"/>
<accession>A0A367ESS9</accession>
<feature type="signal peptide" evidence="2">
    <location>
        <begin position="1"/>
        <end position="34"/>
    </location>
</feature>